<evidence type="ECO:0000313" key="1">
    <source>
        <dbReference type="EMBL" id="KAE8349314.1"/>
    </source>
</evidence>
<dbReference type="Proteomes" id="UP000327118">
    <property type="component" value="Unassembled WGS sequence"/>
</dbReference>
<dbReference type="AlphaFoldDB" id="A0A5N6YV04"/>
<name>A0A5N6YV04_9EURO</name>
<keyword evidence="2" id="KW-1185">Reference proteome</keyword>
<sequence length="120" mass="13332">MLLNTEGGISQTACGKVQKLWFCRCFQTIIPSIPLILFSLHPITSSPYHNHPVLSIFGRPLHCLQFSPSPLSLPQRTWVVVVFSCVSCGPLVFCRPDTKPTPRPPLCARFDQLSVSQALL</sequence>
<proteinExistence type="predicted"/>
<protein>
    <submittedName>
        <fullName evidence="1">Uncharacterized protein</fullName>
    </submittedName>
</protein>
<dbReference type="OrthoDB" id="5417895at2759"/>
<dbReference type="EMBL" id="ML739320">
    <property type="protein sequence ID" value="KAE8349314.1"/>
    <property type="molecule type" value="Genomic_DNA"/>
</dbReference>
<reference evidence="2" key="1">
    <citation type="submission" date="2019-04" db="EMBL/GenBank/DDBJ databases">
        <title>Friends and foes A comparative genomics studyof 23 Aspergillus species from section Flavi.</title>
        <authorList>
            <consortium name="DOE Joint Genome Institute"/>
            <person name="Kjaerbolling I."/>
            <person name="Vesth T."/>
            <person name="Frisvad J.C."/>
            <person name="Nybo J.L."/>
            <person name="Theobald S."/>
            <person name="Kildgaard S."/>
            <person name="Isbrandt T."/>
            <person name="Kuo A."/>
            <person name="Sato A."/>
            <person name="Lyhne E.K."/>
            <person name="Kogle M.E."/>
            <person name="Wiebenga A."/>
            <person name="Kun R.S."/>
            <person name="Lubbers R.J."/>
            <person name="Makela M.R."/>
            <person name="Barry K."/>
            <person name="Chovatia M."/>
            <person name="Clum A."/>
            <person name="Daum C."/>
            <person name="Haridas S."/>
            <person name="He G."/>
            <person name="LaButti K."/>
            <person name="Lipzen A."/>
            <person name="Mondo S."/>
            <person name="Riley R."/>
            <person name="Salamov A."/>
            <person name="Simmons B.A."/>
            <person name="Magnuson J.K."/>
            <person name="Henrissat B."/>
            <person name="Mortensen U.H."/>
            <person name="Larsen T.O."/>
            <person name="Devries R.P."/>
            <person name="Grigoriev I.V."/>
            <person name="Machida M."/>
            <person name="Baker S.E."/>
            <person name="Andersen M.R."/>
        </authorList>
    </citation>
    <scope>NUCLEOTIDE SEQUENCE [LARGE SCALE GENOMIC DNA]</scope>
    <source>
        <strain evidence="2">CBS 553.77</strain>
    </source>
</reference>
<evidence type="ECO:0000313" key="2">
    <source>
        <dbReference type="Proteomes" id="UP000327118"/>
    </source>
</evidence>
<accession>A0A5N6YV04</accession>
<organism evidence="1 2">
    <name type="scientific">Aspergillus coremiiformis</name>
    <dbReference type="NCBI Taxonomy" id="138285"/>
    <lineage>
        <taxon>Eukaryota</taxon>
        <taxon>Fungi</taxon>
        <taxon>Dikarya</taxon>
        <taxon>Ascomycota</taxon>
        <taxon>Pezizomycotina</taxon>
        <taxon>Eurotiomycetes</taxon>
        <taxon>Eurotiomycetidae</taxon>
        <taxon>Eurotiales</taxon>
        <taxon>Aspergillaceae</taxon>
        <taxon>Aspergillus</taxon>
        <taxon>Aspergillus subgen. Circumdati</taxon>
    </lineage>
</organism>
<gene>
    <name evidence="1" type="ORF">BDV28DRAFT_63234</name>
</gene>